<protein>
    <submittedName>
        <fullName evidence="2">Type 1 glutamine amidotransferase</fullName>
    </submittedName>
</protein>
<dbReference type="SUPFAM" id="SSF52317">
    <property type="entry name" value="Class I glutamine amidotransferase-like"/>
    <property type="match status" value="1"/>
</dbReference>
<dbReference type="Proteomes" id="UP000772812">
    <property type="component" value="Unassembled WGS sequence"/>
</dbReference>
<feature type="domain" description="Glutamine amidotransferase" evidence="1">
    <location>
        <begin position="41"/>
        <end position="192"/>
    </location>
</feature>
<keyword evidence="2" id="KW-0315">Glutamine amidotransferase</keyword>
<dbReference type="PANTHER" id="PTHR42695">
    <property type="entry name" value="GLUTAMINE AMIDOTRANSFERASE YLR126C-RELATED"/>
    <property type="match status" value="1"/>
</dbReference>
<dbReference type="PANTHER" id="PTHR42695:SF5">
    <property type="entry name" value="GLUTAMINE AMIDOTRANSFERASE YLR126C-RELATED"/>
    <property type="match status" value="1"/>
</dbReference>
<dbReference type="Pfam" id="PF00117">
    <property type="entry name" value="GATase"/>
    <property type="match status" value="1"/>
</dbReference>
<evidence type="ECO:0000313" key="2">
    <source>
        <dbReference type="EMBL" id="MBK3332255.1"/>
    </source>
</evidence>
<name>A0ABS1GH87_9AQUI</name>
<keyword evidence="3" id="KW-1185">Reference proteome</keyword>
<reference evidence="2 3" key="1">
    <citation type="journal article" date="2021" name="Syst. Appl. Microbiol.">
        <title>Persephonella atlantica sp. nov.: How to adapt to physico-chemical gradients in high temperature hydrothermal habitats.</title>
        <authorList>
            <person name="Francois D.X."/>
            <person name="Godfroy A."/>
            <person name="Mathien C."/>
            <person name="Aube J."/>
            <person name="Cathalot C."/>
            <person name="Lesongeur F."/>
            <person name="L'Haridon S."/>
            <person name="Philippon X."/>
            <person name="Roussel E.G."/>
        </authorList>
    </citation>
    <scope>NUCLEOTIDE SEQUENCE [LARGE SCALE GENOMIC DNA]</scope>
    <source>
        <strain evidence="2 3">MO1340</strain>
    </source>
</reference>
<accession>A0ABS1GH87</accession>
<dbReference type="InterPro" id="IPR017926">
    <property type="entry name" value="GATASE"/>
</dbReference>
<dbReference type="Gene3D" id="3.40.50.880">
    <property type="match status" value="1"/>
</dbReference>
<sequence>MRIHYIQHVHFETPANIFRWAEEKNYPISGTKLFLNEKLPPLEQFDFLVVMGGPMGVYDEDKFPWLTEEKRFIEQCIKADKKILGICLGAQLIADVLGAKVYKNSYKEIGWFPVYLTEEGKKSISFKEFPEEFTAFHWHGDTFDIPKGAVHTAFSEGCKNQAFEYNGGKVVGLQFHLETSEESAKALIENSVEELMEKGKYIQSPEEMLSDKERFSQIEKLLFRLLDNIEKT</sequence>
<evidence type="ECO:0000259" key="1">
    <source>
        <dbReference type="Pfam" id="PF00117"/>
    </source>
</evidence>
<dbReference type="PROSITE" id="PS51273">
    <property type="entry name" value="GATASE_TYPE_1"/>
    <property type="match status" value="1"/>
</dbReference>
<dbReference type="InterPro" id="IPR029062">
    <property type="entry name" value="Class_I_gatase-like"/>
</dbReference>
<evidence type="ECO:0000313" key="3">
    <source>
        <dbReference type="Proteomes" id="UP000772812"/>
    </source>
</evidence>
<proteinExistence type="predicted"/>
<organism evidence="2 3">
    <name type="scientific">Persephonella atlantica</name>
    <dbReference type="NCBI Taxonomy" id="2699429"/>
    <lineage>
        <taxon>Bacteria</taxon>
        <taxon>Pseudomonadati</taxon>
        <taxon>Aquificota</taxon>
        <taxon>Aquificia</taxon>
        <taxon>Aquificales</taxon>
        <taxon>Hydrogenothermaceae</taxon>
        <taxon>Persephonella</taxon>
    </lineage>
</organism>
<comment type="caution">
    <text evidence="2">The sequence shown here is derived from an EMBL/GenBank/DDBJ whole genome shotgun (WGS) entry which is preliminary data.</text>
</comment>
<dbReference type="RefSeq" id="WP_200673637.1">
    <property type="nucleotide sequence ID" value="NZ_JAACYA010000001.1"/>
</dbReference>
<gene>
    <name evidence="2" type="ORF">GWK41_04140</name>
</gene>
<dbReference type="InterPro" id="IPR044992">
    <property type="entry name" value="ChyE-like"/>
</dbReference>
<dbReference type="CDD" id="cd01741">
    <property type="entry name" value="GATase1_1"/>
    <property type="match status" value="1"/>
</dbReference>
<dbReference type="EMBL" id="JAACYA010000001">
    <property type="protein sequence ID" value="MBK3332255.1"/>
    <property type="molecule type" value="Genomic_DNA"/>
</dbReference>